<organism evidence="1 2">
    <name type="scientific">Chitinophaga eiseniae</name>
    <dbReference type="NCBI Taxonomy" id="634771"/>
    <lineage>
        <taxon>Bacteria</taxon>
        <taxon>Pseudomonadati</taxon>
        <taxon>Bacteroidota</taxon>
        <taxon>Chitinophagia</taxon>
        <taxon>Chitinophagales</taxon>
        <taxon>Chitinophagaceae</taxon>
        <taxon>Chitinophaga</taxon>
    </lineage>
</organism>
<proteinExistence type="predicted"/>
<protein>
    <submittedName>
        <fullName evidence="1">Uncharacterized protein</fullName>
    </submittedName>
</protein>
<dbReference type="Proteomes" id="UP000190367">
    <property type="component" value="Unassembled WGS sequence"/>
</dbReference>
<dbReference type="EMBL" id="FUWZ01000003">
    <property type="protein sequence ID" value="SKA33023.1"/>
    <property type="molecule type" value="Genomic_DNA"/>
</dbReference>
<dbReference type="RefSeq" id="WP_078671079.1">
    <property type="nucleotide sequence ID" value="NZ_FUWZ01000003.1"/>
</dbReference>
<evidence type="ECO:0000313" key="2">
    <source>
        <dbReference type="Proteomes" id="UP000190367"/>
    </source>
</evidence>
<keyword evidence="2" id="KW-1185">Reference proteome</keyword>
<evidence type="ECO:0000313" key="1">
    <source>
        <dbReference type="EMBL" id="SKA33023.1"/>
    </source>
</evidence>
<dbReference type="OrthoDB" id="8191331at2"/>
<dbReference type="AlphaFoldDB" id="A0A1T4SXT1"/>
<gene>
    <name evidence="1" type="ORF">SAMN04488128_103752</name>
</gene>
<accession>A0A1T4SXT1</accession>
<sequence length="321" mass="37227">MMERKALAPWNKYKIGAVPNGRWQNEDCQSLEKVYHVAHLRNAVRIVEDGKIKQGLIYDKSKLNTSRVLVVWLSPNRWYNGSRYGNISFEFDFTELVAGKKYYWVEVMKEYTPHASRILITSEDFDSILTPYDPTQGDGPWFYDTESNSHYWNGKYCLEFMFSRDLPLDISQDVSFIDHHRTYCNMKDHVCADQSMPKEDVNARFIAYLIAGTDAIDTRLFTRKSLRGSAPAEAFQSGMEHIVQLGARPRKEKRWGELLAVDDLAIVTAKAALLFLYQDKKIEFKKMVRQFANIDEFIGCLKAIVIEKFGVDKPTLRFLDD</sequence>
<reference evidence="2" key="1">
    <citation type="submission" date="2017-02" db="EMBL/GenBank/DDBJ databases">
        <authorList>
            <person name="Varghese N."/>
            <person name="Submissions S."/>
        </authorList>
    </citation>
    <scope>NUCLEOTIDE SEQUENCE [LARGE SCALE GENOMIC DNA]</scope>
    <source>
        <strain evidence="2">DSM 22224</strain>
    </source>
</reference>
<name>A0A1T4SXT1_9BACT</name>